<dbReference type="Gene3D" id="6.10.140.1990">
    <property type="match status" value="1"/>
</dbReference>
<organism evidence="13 14">
    <name type="scientific">Glaciimonas immobilis</name>
    <dbReference type="NCBI Taxonomy" id="728004"/>
    <lineage>
        <taxon>Bacteria</taxon>
        <taxon>Pseudomonadati</taxon>
        <taxon>Pseudomonadota</taxon>
        <taxon>Betaproteobacteria</taxon>
        <taxon>Burkholderiales</taxon>
        <taxon>Oxalobacteraceae</taxon>
        <taxon>Glaciimonas</taxon>
    </lineage>
</organism>
<keyword evidence="6 8" id="KW-0175">Coiled coil</keyword>
<evidence type="ECO:0000256" key="4">
    <source>
        <dbReference type="ARBA" id="ARBA00022475"/>
    </source>
</evidence>
<dbReference type="Pfam" id="PF25944">
    <property type="entry name" value="Beta-barrel_RND"/>
    <property type="match status" value="1"/>
</dbReference>
<dbReference type="Pfam" id="PF25917">
    <property type="entry name" value="BSH_RND"/>
    <property type="match status" value="1"/>
</dbReference>
<accession>A0A840RTV9</accession>
<dbReference type="RefSeq" id="WP_245182137.1">
    <property type="nucleotide sequence ID" value="NZ_JAAOZT010000001.1"/>
</dbReference>
<keyword evidence="5" id="KW-0997">Cell inner membrane</keyword>
<dbReference type="Proteomes" id="UP000571084">
    <property type="component" value="Unassembled WGS sequence"/>
</dbReference>
<evidence type="ECO:0000256" key="6">
    <source>
        <dbReference type="ARBA" id="ARBA00023054"/>
    </source>
</evidence>
<name>A0A840RTV9_9BURK</name>
<evidence type="ECO:0000259" key="11">
    <source>
        <dbReference type="Pfam" id="PF25944"/>
    </source>
</evidence>
<comment type="caution">
    <text evidence="13">The sequence shown here is derived from an EMBL/GenBank/DDBJ whole genome shotgun (WGS) entry which is preliminary data.</text>
</comment>
<evidence type="ECO:0000256" key="7">
    <source>
        <dbReference type="ARBA" id="ARBA00023136"/>
    </source>
</evidence>
<dbReference type="InterPro" id="IPR058624">
    <property type="entry name" value="MdtA-like_HH"/>
</dbReference>
<protein>
    <submittedName>
        <fullName evidence="13">Macrolide-specific efflux system membrane fusion protein</fullName>
    </submittedName>
</protein>
<evidence type="ECO:0000256" key="8">
    <source>
        <dbReference type="SAM" id="Coils"/>
    </source>
</evidence>
<dbReference type="AlphaFoldDB" id="A0A840RTV9"/>
<dbReference type="InterPro" id="IPR058627">
    <property type="entry name" value="MdtA-like_C"/>
</dbReference>
<dbReference type="InterPro" id="IPR030190">
    <property type="entry name" value="MacA_alpha-hairpin_sf"/>
</dbReference>
<feature type="domain" description="Multidrug resistance protein MdtA-like beta-barrel" evidence="11">
    <location>
        <begin position="202"/>
        <end position="294"/>
    </location>
</feature>
<sequence length="376" mass="40149">MTTKIFLFPTKKIPTYLTAPVVKGDIQDIVLASGTLQALNQVNVGAQATGQLKSLKVALGDDVKKGQLVAEIDSMTQQNALRIKKAELERIRAELRSQRATLRLNQLKFARQQRILLNDAGSQEDYETADAALETTRADISGLVAQIAQAKIAVETAVVNLGYTKIIAPIDGKVVAIVTKEGQTLNALQSAPTILIVAQLDTITVKSQISEADVTRVAPGQNVHFTILGDPDHRYRATLRSIEPAPDSIIADINSNVGKTDATSKAVYYNGLFDIPNPGNKLRIGMTAQVSIVLQDAQNALIIPSVALGKKSENGSYAVRVVAHKNQLAVIRQVQIGINNNAHAQVLKGLQISQQVVVGEAHSGDADAHDQAGAAS</sequence>
<dbReference type="GO" id="GO:0015562">
    <property type="term" value="F:efflux transmembrane transporter activity"/>
    <property type="evidence" value="ECO:0007669"/>
    <property type="project" value="TreeGrafter"/>
</dbReference>
<keyword evidence="3" id="KW-0813">Transport</keyword>
<proteinExistence type="inferred from homology"/>
<evidence type="ECO:0000313" key="13">
    <source>
        <dbReference type="EMBL" id="MBB5200478.1"/>
    </source>
</evidence>
<dbReference type="GO" id="GO:1990281">
    <property type="term" value="C:efflux pump complex"/>
    <property type="evidence" value="ECO:0007669"/>
    <property type="project" value="TreeGrafter"/>
</dbReference>
<evidence type="ECO:0000256" key="1">
    <source>
        <dbReference type="ARBA" id="ARBA00004236"/>
    </source>
</evidence>
<evidence type="ECO:0000259" key="12">
    <source>
        <dbReference type="Pfam" id="PF25967"/>
    </source>
</evidence>
<keyword evidence="14" id="KW-1185">Reference proteome</keyword>
<dbReference type="EMBL" id="JACHHQ010000004">
    <property type="protein sequence ID" value="MBB5200478.1"/>
    <property type="molecule type" value="Genomic_DNA"/>
</dbReference>
<feature type="coiled-coil region" evidence="8">
    <location>
        <begin position="78"/>
        <end position="105"/>
    </location>
</feature>
<dbReference type="GO" id="GO:1990195">
    <property type="term" value="C:macrolide transmembrane transporter complex"/>
    <property type="evidence" value="ECO:0007669"/>
    <property type="project" value="InterPro"/>
</dbReference>
<feature type="domain" description="Multidrug resistance protein MdtA-like barrel-sandwich hybrid" evidence="10">
    <location>
        <begin position="40"/>
        <end position="196"/>
    </location>
</feature>
<dbReference type="GO" id="GO:0030313">
    <property type="term" value="C:cell envelope"/>
    <property type="evidence" value="ECO:0007669"/>
    <property type="project" value="UniProtKB-SubCell"/>
</dbReference>
<evidence type="ECO:0000256" key="5">
    <source>
        <dbReference type="ARBA" id="ARBA00022519"/>
    </source>
</evidence>
<dbReference type="InterPro" id="IPR058625">
    <property type="entry name" value="MdtA-like_BSH"/>
</dbReference>
<evidence type="ECO:0000256" key="3">
    <source>
        <dbReference type="ARBA" id="ARBA00022448"/>
    </source>
</evidence>
<gene>
    <name evidence="13" type="ORF">HNR39_002313</name>
</gene>
<dbReference type="Gene3D" id="2.40.30.170">
    <property type="match status" value="1"/>
</dbReference>
<dbReference type="SUPFAM" id="SSF111369">
    <property type="entry name" value="HlyD-like secretion proteins"/>
    <property type="match status" value="1"/>
</dbReference>
<dbReference type="Pfam" id="PF25967">
    <property type="entry name" value="RND-MFP_C"/>
    <property type="match status" value="1"/>
</dbReference>
<evidence type="ECO:0000313" key="14">
    <source>
        <dbReference type="Proteomes" id="UP000571084"/>
    </source>
</evidence>
<dbReference type="Gene3D" id="2.40.420.20">
    <property type="match status" value="1"/>
</dbReference>
<evidence type="ECO:0000256" key="2">
    <source>
        <dbReference type="ARBA" id="ARBA00009477"/>
    </source>
</evidence>
<evidence type="ECO:0000259" key="9">
    <source>
        <dbReference type="Pfam" id="PF25876"/>
    </source>
</evidence>
<dbReference type="Gene3D" id="2.40.50.100">
    <property type="match status" value="1"/>
</dbReference>
<feature type="domain" description="Multidrug resistance protein MdtA-like alpha-helical hairpin" evidence="9">
    <location>
        <begin position="88"/>
        <end position="164"/>
    </location>
</feature>
<feature type="domain" description="Multidrug resistance protein MdtA-like C-terminal permuted SH3" evidence="12">
    <location>
        <begin position="299"/>
        <end position="361"/>
    </location>
</feature>
<dbReference type="InterPro" id="IPR058626">
    <property type="entry name" value="MdtA-like_b-barrel"/>
</dbReference>
<dbReference type="PANTHER" id="PTHR30469:SF33">
    <property type="entry name" value="SLR1207 PROTEIN"/>
    <property type="match status" value="1"/>
</dbReference>
<dbReference type="InterPro" id="IPR006143">
    <property type="entry name" value="RND_pump_MFP"/>
</dbReference>
<evidence type="ECO:0000259" key="10">
    <source>
        <dbReference type="Pfam" id="PF25917"/>
    </source>
</evidence>
<keyword evidence="7" id="KW-0472">Membrane</keyword>
<dbReference type="NCBIfam" id="TIGR01730">
    <property type="entry name" value="RND_mfp"/>
    <property type="match status" value="1"/>
</dbReference>
<reference evidence="13 14" key="1">
    <citation type="submission" date="2020-08" db="EMBL/GenBank/DDBJ databases">
        <title>Genomic Encyclopedia of Type Strains, Phase IV (KMG-IV): sequencing the most valuable type-strain genomes for metagenomic binning, comparative biology and taxonomic classification.</title>
        <authorList>
            <person name="Goeker M."/>
        </authorList>
    </citation>
    <scope>NUCLEOTIDE SEQUENCE [LARGE SCALE GENOMIC DNA]</scope>
    <source>
        <strain evidence="13 14">DSM 23240</strain>
    </source>
</reference>
<dbReference type="GO" id="GO:0019898">
    <property type="term" value="C:extrinsic component of membrane"/>
    <property type="evidence" value="ECO:0007669"/>
    <property type="project" value="InterPro"/>
</dbReference>
<comment type="similarity">
    <text evidence="2">Belongs to the membrane fusion protein (MFP) (TC 8.A.1) family.</text>
</comment>
<dbReference type="PANTHER" id="PTHR30469">
    <property type="entry name" value="MULTIDRUG RESISTANCE PROTEIN MDTA"/>
    <property type="match status" value="1"/>
</dbReference>
<keyword evidence="4" id="KW-1003">Cell membrane</keyword>
<comment type="subcellular location">
    <subcellularLocation>
        <location evidence="1">Cell membrane</location>
    </subcellularLocation>
</comment>
<dbReference type="Pfam" id="PF25876">
    <property type="entry name" value="HH_MFP_RND"/>
    <property type="match status" value="1"/>
</dbReference>
<dbReference type="GO" id="GO:1990961">
    <property type="term" value="P:xenobiotic detoxification by transmembrane export across the plasma membrane"/>
    <property type="evidence" value="ECO:0007669"/>
    <property type="project" value="InterPro"/>
</dbReference>